<name>A0A553NDC7_TIGCA</name>
<comment type="caution">
    <text evidence="1">The sequence shown here is derived from an EMBL/GenBank/DDBJ whole genome shotgun (WGS) entry which is preliminary data.</text>
</comment>
<feature type="non-terminal residue" evidence="1">
    <location>
        <position position="1"/>
    </location>
</feature>
<proteinExistence type="predicted"/>
<dbReference type="Proteomes" id="UP000318571">
    <property type="component" value="Chromosome 10"/>
</dbReference>
<evidence type="ECO:0000313" key="2">
    <source>
        <dbReference type="Proteomes" id="UP000318571"/>
    </source>
</evidence>
<protein>
    <submittedName>
        <fullName evidence="1">Uncharacterized protein</fullName>
    </submittedName>
</protein>
<gene>
    <name evidence="1" type="ORF">TCAL_05764</name>
</gene>
<dbReference type="AlphaFoldDB" id="A0A553NDC7"/>
<dbReference type="EMBL" id="VCGU01000458">
    <property type="protein sequence ID" value="TRY63452.1"/>
    <property type="molecule type" value="Genomic_DNA"/>
</dbReference>
<keyword evidence="2" id="KW-1185">Reference proteome</keyword>
<organism evidence="1 2">
    <name type="scientific">Tigriopus californicus</name>
    <name type="common">Marine copepod</name>
    <dbReference type="NCBI Taxonomy" id="6832"/>
    <lineage>
        <taxon>Eukaryota</taxon>
        <taxon>Metazoa</taxon>
        <taxon>Ecdysozoa</taxon>
        <taxon>Arthropoda</taxon>
        <taxon>Crustacea</taxon>
        <taxon>Multicrustacea</taxon>
        <taxon>Hexanauplia</taxon>
        <taxon>Copepoda</taxon>
        <taxon>Harpacticoida</taxon>
        <taxon>Harpacticidae</taxon>
        <taxon>Tigriopus</taxon>
    </lineage>
</organism>
<sequence>DNSTLTLGEHPGNFIALHPYAYGMTGEAGVKGGGHLMCGVKDPTGDWLNFIRRFDALDVQAPSYCYGYVCPMVIRVYSSAFHNMDFNGYYISNFVGEKVKHQPTYKHSSRNLYIWAVSSSKYLISKFPSRNFEDCPPYLEIEYDQPRDVLFDDMGLKYCFSLHANLRWKSAYDKSMSPLNVEWIEFHPLFSGQEFDLAIIGLDGAIQRQVKSLKVHVFNQLIGLKLFESTGILNFIPSACLNSMGMCYIDQGSGKTIKSCIPSKLSPKTNASVGFGRTSMDLRNLCSEGKSEYIDPPIVLGDTKITMWGEVRQEVLEYEESRSDLKDEDRQIRNLQRNVLECFAMVTLEFANPNRRGVRCYERRKKCLKDFGWCRVGRGDFGFCSEANVLPDKPESRYPLFEVQTFIYPKKQCENGSLLASTTRICTGHITRSATEYIFLVERDLIASRPSLTYGQNSEVVVYEVVEYINGIQRPMVRARDEFGRYRTLKSSLEGVCHGAGGEDDYDNGSPTYFRYPIQETWTGQDQEPGNSYAVLYSLQGMTGRFCNFEEYYDTEVLVAHSEVMGWINEVIGEVEGFRKFYDPAISEINMDLKQLEITTTASTTRLAKTTTDFAKAWGNSEPFVHYKDRLGTDQYLPPDFQPYWPRNQLIQTKPPLIYFENYVLDDWDRNSGHFKSCNIGVYLVAILTMCLFS</sequence>
<accession>A0A553NDC7</accession>
<reference evidence="1 2" key="1">
    <citation type="journal article" date="2018" name="Nat. Ecol. Evol.">
        <title>Genomic signatures of mitonuclear coevolution across populations of Tigriopus californicus.</title>
        <authorList>
            <person name="Barreto F.S."/>
            <person name="Watson E.T."/>
            <person name="Lima T.G."/>
            <person name="Willett C.S."/>
            <person name="Edmands S."/>
            <person name="Li W."/>
            <person name="Burton R.S."/>
        </authorList>
    </citation>
    <scope>NUCLEOTIDE SEQUENCE [LARGE SCALE GENOMIC DNA]</scope>
    <source>
        <strain evidence="1 2">San Diego</strain>
    </source>
</reference>
<evidence type="ECO:0000313" key="1">
    <source>
        <dbReference type="EMBL" id="TRY63452.1"/>
    </source>
</evidence>